<evidence type="ECO:0000313" key="2">
    <source>
        <dbReference type="EMBL" id="SDQ56638.1"/>
    </source>
</evidence>
<keyword evidence="1" id="KW-0812">Transmembrane</keyword>
<feature type="transmembrane region" description="Helical" evidence="1">
    <location>
        <begin position="69"/>
        <end position="90"/>
    </location>
</feature>
<feature type="transmembrane region" description="Helical" evidence="1">
    <location>
        <begin position="12"/>
        <end position="33"/>
    </location>
</feature>
<keyword evidence="3" id="KW-1185">Reference proteome</keyword>
<evidence type="ECO:0000313" key="3">
    <source>
        <dbReference type="Proteomes" id="UP000199444"/>
    </source>
</evidence>
<feature type="transmembrane region" description="Helical" evidence="1">
    <location>
        <begin position="110"/>
        <end position="130"/>
    </location>
</feature>
<protein>
    <submittedName>
        <fullName evidence="2">Uncharacterized protein</fullName>
    </submittedName>
</protein>
<name>A0A1H1BXH7_9BACI</name>
<dbReference type="EMBL" id="FNKD01000002">
    <property type="protein sequence ID" value="SDQ56638.1"/>
    <property type="molecule type" value="Genomic_DNA"/>
</dbReference>
<dbReference type="STRING" id="553311.SAMN05216231_1965"/>
<dbReference type="Proteomes" id="UP000199444">
    <property type="component" value="Unassembled WGS sequence"/>
</dbReference>
<keyword evidence="1" id="KW-1133">Transmembrane helix</keyword>
<feature type="transmembrane region" description="Helical" evidence="1">
    <location>
        <begin position="39"/>
        <end position="57"/>
    </location>
</feature>
<gene>
    <name evidence="2" type="ORF">SAMN05216231_1965</name>
</gene>
<proteinExistence type="predicted"/>
<keyword evidence="1" id="KW-0472">Membrane</keyword>
<organism evidence="2 3">
    <name type="scientific">Virgibacillus salinus</name>
    <dbReference type="NCBI Taxonomy" id="553311"/>
    <lineage>
        <taxon>Bacteria</taxon>
        <taxon>Bacillati</taxon>
        <taxon>Bacillota</taxon>
        <taxon>Bacilli</taxon>
        <taxon>Bacillales</taxon>
        <taxon>Bacillaceae</taxon>
        <taxon>Virgibacillus</taxon>
    </lineage>
</organism>
<accession>A0A1H1BXH7</accession>
<dbReference type="AlphaFoldDB" id="A0A1H1BXH7"/>
<evidence type="ECO:0000256" key="1">
    <source>
        <dbReference type="SAM" id="Phobius"/>
    </source>
</evidence>
<reference evidence="2 3" key="1">
    <citation type="submission" date="2016-10" db="EMBL/GenBank/DDBJ databases">
        <authorList>
            <person name="de Groot N.N."/>
        </authorList>
    </citation>
    <scope>NUCLEOTIDE SEQUENCE [LARGE SCALE GENOMIC DNA]</scope>
    <source>
        <strain evidence="2 3">CGMCC 1.10449</strain>
    </source>
</reference>
<sequence>MKMERKRNNFSLAIFGGLLTSIIGGAVWALIVILTEYEIGFVAWAIGGLAGYSVFYLAKGNVTSAHKVIAVVGSLIGILLGKYFIVGYYYSNSFSGIFKSEVFILFQDNISVLFSGMDIIFVLLAVITAWQLPDKLSNKATSTDQSAESAAE</sequence>